<dbReference type="Gene3D" id="3.40.50.1820">
    <property type="entry name" value="alpha/beta hydrolase"/>
    <property type="match status" value="1"/>
</dbReference>
<reference evidence="9" key="1">
    <citation type="submission" date="2025-08" db="UniProtKB">
        <authorList>
            <consortium name="RefSeq"/>
        </authorList>
    </citation>
    <scope>IDENTIFICATION</scope>
    <source>
        <tissue evidence="9">Thorax and Abdomen</tissue>
    </source>
</reference>
<evidence type="ECO:0000313" key="8">
    <source>
        <dbReference type="Proteomes" id="UP000829291"/>
    </source>
</evidence>
<evidence type="ECO:0000256" key="3">
    <source>
        <dbReference type="ARBA" id="ARBA00022801"/>
    </source>
</evidence>
<keyword evidence="2" id="KW-0719">Serine esterase</keyword>
<dbReference type="InterPro" id="IPR050309">
    <property type="entry name" value="Type-B_Carboxylest/Lipase"/>
</dbReference>
<comment type="similarity">
    <text evidence="1 6">Belongs to the type-B carboxylesterase/lipase family.</text>
</comment>
<evidence type="ECO:0000256" key="6">
    <source>
        <dbReference type="RuleBase" id="RU361235"/>
    </source>
</evidence>
<dbReference type="PROSITE" id="PS00122">
    <property type="entry name" value="CARBOXYLESTERASE_B_1"/>
    <property type="match status" value="1"/>
</dbReference>
<dbReference type="SUPFAM" id="SSF53474">
    <property type="entry name" value="alpha/beta-Hydrolases"/>
    <property type="match status" value="1"/>
</dbReference>
<dbReference type="PROSITE" id="PS51257">
    <property type="entry name" value="PROKAR_LIPOPROTEIN"/>
    <property type="match status" value="1"/>
</dbReference>
<dbReference type="OrthoDB" id="3200163at2759"/>
<evidence type="ECO:0000256" key="5">
    <source>
        <dbReference type="ARBA" id="ARBA00023180"/>
    </source>
</evidence>
<dbReference type="GO" id="GO:0052689">
    <property type="term" value="F:carboxylic ester hydrolase activity"/>
    <property type="evidence" value="ECO:0007669"/>
    <property type="project" value="UniProtKB-KW"/>
</dbReference>
<protein>
    <recommendedName>
        <fullName evidence="6">Carboxylic ester hydrolase</fullName>
        <ecNumber evidence="6">3.1.1.-</ecNumber>
    </recommendedName>
</protein>
<dbReference type="InterPro" id="IPR019819">
    <property type="entry name" value="Carboxylesterase_B_CS"/>
</dbReference>
<dbReference type="Pfam" id="PF00135">
    <property type="entry name" value="COesterase"/>
    <property type="match status" value="1"/>
</dbReference>
<evidence type="ECO:0000256" key="4">
    <source>
        <dbReference type="ARBA" id="ARBA00023157"/>
    </source>
</evidence>
<feature type="non-terminal residue" evidence="9">
    <location>
        <position position="514"/>
    </location>
</feature>
<dbReference type="InParanoid" id="A0A6J0C503"/>
<dbReference type="InterPro" id="IPR019826">
    <property type="entry name" value="Carboxylesterase_B_AS"/>
</dbReference>
<dbReference type="PANTHER" id="PTHR11559">
    <property type="entry name" value="CARBOXYLESTERASE"/>
    <property type="match status" value="1"/>
</dbReference>
<dbReference type="PROSITE" id="PS00941">
    <property type="entry name" value="CARBOXYLESTERASE_B_2"/>
    <property type="match status" value="1"/>
</dbReference>
<gene>
    <name evidence="9" type="primary">LOC107225623</name>
</gene>
<feature type="domain" description="Carboxylesterase type B" evidence="7">
    <location>
        <begin position="46"/>
        <end position="494"/>
    </location>
</feature>
<evidence type="ECO:0000313" key="9">
    <source>
        <dbReference type="RefSeq" id="XP_015521633.2"/>
    </source>
</evidence>
<evidence type="ECO:0000259" key="7">
    <source>
        <dbReference type="Pfam" id="PF00135"/>
    </source>
</evidence>
<keyword evidence="3 6" id="KW-0378">Hydrolase</keyword>
<dbReference type="InterPro" id="IPR002018">
    <property type="entry name" value="CarbesteraseB"/>
</dbReference>
<keyword evidence="5" id="KW-0325">Glycoprotein</keyword>
<organism evidence="9">
    <name type="scientific">Neodiprion lecontei</name>
    <name type="common">Redheaded pine sawfly</name>
    <dbReference type="NCBI Taxonomy" id="441921"/>
    <lineage>
        <taxon>Eukaryota</taxon>
        <taxon>Metazoa</taxon>
        <taxon>Ecdysozoa</taxon>
        <taxon>Arthropoda</taxon>
        <taxon>Hexapoda</taxon>
        <taxon>Insecta</taxon>
        <taxon>Pterygota</taxon>
        <taxon>Neoptera</taxon>
        <taxon>Endopterygota</taxon>
        <taxon>Hymenoptera</taxon>
        <taxon>Tenthredinoidea</taxon>
        <taxon>Diprionidae</taxon>
        <taxon>Diprioninae</taxon>
        <taxon>Neodiprion</taxon>
    </lineage>
</organism>
<dbReference type="RefSeq" id="XP_015521633.2">
    <property type="nucleotide sequence ID" value="XM_015666147.2"/>
</dbReference>
<keyword evidence="8" id="KW-1185">Reference proteome</keyword>
<dbReference type="Proteomes" id="UP000829291">
    <property type="component" value="Chromosome 3"/>
</dbReference>
<dbReference type="EC" id="3.1.1.-" evidence="6"/>
<dbReference type="KEGG" id="nlo:107225623"/>
<evidence type="ECO:0000256" key="2">
    <source>
        <dbReference type="ARBA" id="ARBA00022487"/>
    </source>
</evidence>
<name>A0A6J0C503_NEOLC</name>
<evidence type="ECO:0000256" key="1">
    <source>
        <dbReference type="ARBA" id="ARBA00005964"/>
    </source>
</evidence>
<accession>A0A6J0C503</accession>
<keyword evidence="4" id="KW-1015">Disulfide bond</keyword>
<dbReference type="GeneID" id="107225623"/>
<dbReference type="InterPro" id="IPR029058">
    <property type="entry name" value="AB_hydrolase_fold"/>
</dbReference>
<sequence>MKDIAWTWCYNVSACAVILLLGSCHISYGKVLKEYGEIPIGEQMTPPIVAVPQGTIRGVNMVSYRNKPFFAFKGIPYAKPPVGNLRFKDPVPPVFWSGTMDASRNPEPCVQIDPQLHAATGNEDCLYLNIYTPQLRSGNDIKQLPVMVYIFGGKFQAGNINPTLCDPRFILDRDVVLVLPSYRLGVLGFLTTGDEVLPGNYGLKDVVQALKWIQDNVQYFGGDANQVTLFGSSSGSIMVHMLALSSLTGGLFHRYITQSGTALTIDAMVPTSVSSNRATRLGQYLACPTNSSSILVNCLKSLSAYQLVGKTSMFHEWGVFPEVIWNPTVEPDIDGAILTDNPANLLAAGKTLDLPWIALVNRDEGLLYSLLPYYRNPDMFQHLLDDIDSALPVILQYKYKVENVKAFTTALKSYYLNDLTVNRGLIITNITQLIGDAMFIYPTYRSLKERLVVAKNFQYFCSFEYRGKFSSSYDGAPPVYLGVAHADELLYLLPGTKSNYGSPDWEYDDADWKM</sequence>
<proteinExistence type="inferred from homology"/>